<dbReference type="Pfam" id="PF00885">
    <property type="entry name" value="DMRL_synthase"/>
    <property type="match status" value="1"/>
</dbReference>
<feature type="binding site" evidence="7">
    <location>
        <position position="128"/>
    </location>
    <ligand>
        <name>(2S)-2-hydroxy-3-oxobutyl phosphate</name>
        <dbReference type="ChEBI" id="CHEBI:58830"/>
    </ligand>
</feature>
<keyword evidence="5 7" id="KW-0808">Transferase</keyword>
<dbReference type="AlphaFoldDB" id="A0A2M6W1N0"/>
<dbReference type="NCBIfam" id="TIGR00114">
    <property type="entry name" value="lumazine-synth"/>
    <property type="match status" value="1"/>
</dbReference>
<name>A0A2M6W1N0_9BACT</name>
<comment type="catalytic activity">
    <reaction evidence="6 7">
        <text>(2S)-2-hydroxy-3-oxobutyl phosphate + 5-amino-6-(D-ribitylamino)uracil = 6,7-dimethyl-8-(1-D-ribityl)lumazine + phosphate + 2 H2O + H(+)</text>
        <dbReference type="Rhea" id="RHEA:26152"/>
        <dbReference type="ChEBI" id="CHEBI:15377"/>
        <dbReference type="ChEBI" id="CHEBI:15378"/>
        <dbReference type="ChEBI" id="CHEBI:15934"/>
        <dbReference type="ChEBI" id="CHEBI:43474"/>
        <dbReference type="ChEBI" id="CHEBI:58201"/>
        <dbReference type="ChEBI" id="CHEBI:58830"/>
        <dbReference type="EC" id="2.5.1.78"/>
    </reaction>
</comment>
<feature type="active site" description="Proton donor" evidence="7">
    <location>
        <position position="89"/>
    </location>
</feature>
<dbReference type="HAMAP" id="MF_00178">
    <property type="entry name" value="Lumazine_synth"/>
    <property type="match status" value="1"/>
</dbReference>
<proteinExistence type="inferred from homology"/>
<evidence type="ECO:0000256" key="4">
    <source>
        <dbReference type="ARBA" id="ARBA00022619"/>
    </source>
</evidence>
<evidence type="ECO:0000256" key="3">
    <source>
        <dbReference type="ARBA" id="ARBA00012664"/>
    </source>
</evidence>
<gene>
    <name evidence="7 8" type="primary">ribH</name>
    <name evidence="8" type="ORF">COU33_01770</name>
</gene>
<dbReference type="EC" id="2.5.1.78" evidence="3 7"/>
<evidence type="ECO:0000256" key="2">
    <source>
        <dbReference type="ARBA" id="ARBA00007424"/>
    </source>
</evidence>
<dbReference type="PANTHER" id="PTHR21058">
    <property type="entry name" value="6,7-DIMETHYL-8-RIBITYLLUMAZINE SYNTHASE DMRL SYNTHASE LUMAZINE SYNTHASE"/>
    <property type="match status" value="1"/>
</dbReference>
<dbReference type="CDD" id="cd09209">
    <property type="entry name" value="Lumazine_synthase-I"/>
    <property type="match status" value="1"/>
</dbReference>
<evidence type="ECO:0000256" key="7">
    <source>
        <dbReference type="HAMAP-Rule" id="MF_00178"/>
    </source>
</evidence>
<dbReference type="SUPFAM" id="SSF52121">
    <property type="entry name" value="Lumazine synthase"/>
    <property type="match status" value="1"/>
</dbReference>
<dbReference type="InterPro" id="IPR034964">
    <property type="entry name" value="LS"/>
</dbReference>
<comment type="caution">
    <text evidence="8">The sequence shown here is derived from an EMBL/GenBank/DDBJ whole genome shotgun (WGS) entry which is preliminary data.</text>
</comment>
<dbReference type="GO" id="GO:0000906">
    <property type="term" value="F:6,7-dimethyl-8-ribityllumazine synthase activity"/>
    <property type="evidence" value="ECO:0007669"/>
    <property type="project" value="UniProtKB-UniRule"/>
</dbReference>
<dbReference type="InterPro" id="IPR036467">
    <property type="entry name" value="LS/RS_sf"/>
</dbReference>
<dbReference type="UniPathway" id="UPA00275">
    <property type="reaction ID" value="UER00404"/>
</dbReference>
<dbReference type="Proteomes" id="UP000229362">
    <property type="component" value="Unassembled WGS sequence"/>
</dbReference>
<feature type="binding site" evidence="7">
    <location>
        <position position="114"/>
    </location>
    <ligand>
        <name>5-amino-6-(D-ribitylamino)uracil</name>
        <dbReference type="ChEBI" id="CHEBI:15934"/>
    </ligand>
</feature>
<comment type="function">
    <text evidence="7">Catalyzes the formation of 6,7-dimethyl-8-ribityllumazine by condensation of 5-amino-6-(D-ribitylamino)uracil with 3,4-dihydroxy-2-butanone 4-phosphate. This is the penultimate step in the biosynthesis of riboflavin.</text>
</comment>
<evidence type="ECO:0000313" key="8">
    <source>
        <dbReference type="EMBL" id="PIT86681.1"/>
    </source>
</evidence>
<dbReference type="EMBL" id="PFBZ01000076">
    <property type="protein sequence ID" value="PIT86681.1"/>
    <property type="molecule type" value="Genomic_DNA"/>
</dbReference>
<dbReference type="GO" id="GO:0009349">
    <property type="term" value="C:riboflavin synthase complex"/>
    <property type="evidence" value="ECO:0007669"/>
    <property type="project" value="UniProtKB-UniRule"/>
</dbReference>
<keyword evidence="4 7" id="KW-0686">Riboflavin biosynthesis</keyword>
<comment type="pathway">
    <text evidence="1 7">Cofactor biosynthesis; riboflavin biosynthesis; riboflavin from 2-hydroxy-3-oxobutyl phosphate and 5-amino-6-(D-ribitylamino)uracil: step 1/2.</text>
</comment>
<sequence length="151" mass="16306">MKGITFGQLDGAALKVGVVVARWNSEYTYSIRDGVIEGLTASGVLVENILVREVPGSYEVVYGAKRMIEDDMVDAVVCVGVLIKGETMHFEYIAEAVTQGIMDLNVQSGVPVIFGILTCLTEEQVRVRSIGEHNHGVAWGKSAVEMGLFGK</sequence>
<evidence type="ECO:0000256" key="5">
    <source>
        <dbReference type="ARBA" id="ARBA00022679"/>
    </source>
</evidence>
<feature type="binding site" evidence="7">
    <location>
        <begin position="57"/>
        <end position="59"/>
    </location>
    <ligand>
        <name>5-amino-6-(D-ribitylamino)uracil</name>
        <dbReference type="ChEBI" id="CHEBI:15934"/>
    </ligand>
</feature>
<dbReference type="InterPro" id="IPR002180">
    <property type="entry name" value="LS/RS"/>
</dbReference>
<feature type="binding site" evidence="7">
    <location>
        <position position="23"/>
    </location>
    <ligand>
        <name>5-amino-6-(D-ribitylamino)uracil</name>
        <dbReference type="ChEBI" id="CHEBI:15934"/>
    </ligand>
</feature>
<feature type="binding site" evidence="7">
    <location>
        <begin position="86"/>
        <end position="87"/>
    </location>
    <ligand>
        <name>(2S)-2-hydroxy-3-oxobutyl phosphate</name>
        <dbReference type="ChEBI" id="CHEBI:58830"/>
    </ligand>
</feature>
<accession>A0A2M6W1N0</accession>
<comment type="similarity">
    <text evidence="2 7">Belongs to the DMRL synthase family.</text>
</comment>
<feature type="binding site" evidence="7">
    <location>
        <begin position="81"/>
        <end position="83"/>
    </location>
    <ligand>
        <name>5-amino-6-(D-ribitylamino)uracil</name>
        <dbReference type="ChEBI" id="CHEBI:15934"/>
    </ligand>
</feature>
<evidence type="ECO:0000313" key="9">
    <source>
        <dbReference type="Proteomes" id="UP000229362"/>
    </source>
</evidence>
<evidence type="ECO:0000256" key="1">
    <source>
        <dbReference type="ARBA" id="ARBA00004917"/>
    </source>
</evidence>
<dbReference type="PANTHER" id="PTHR21058:SF0">
    <property type="entry name" value="6,7-DIMETHYL-8-RIBITYLLUMAZINE SYNTHASE"/>
    <property type="match status" value="1"/>
</dbReference>
<dbReference type="Gene3D" id="3.40.50.960">
    <property type="entry name" value="Lumazine/riboflavin synthase"/>
    <property type="match status" value="1"/>
</dbReference>
<reference evidence="9" key="1">
    <citation type="submission" date="2017-09" db="EMBL/GenBank/DDBJ databases">
        <title>Depth-based differentiation of microbial function through sediment-hosted aquifers and enrichment of novel symbionts in the deep terrestrial subsurface.</title>
        <authorList>
            <person name="Probst A.J."/>
            <person name="Ladd B."/>
            <person name="Jarett J.K."/>
            <person name="Geller-Mcgrath D.E."/>
            <person name="Sieber C.M.K."/>
            <person name="Emerson J.B."/>
            <person name="Anantharaman K."/>
            <person name="Thomas B.C."/>
            <person name="Malmstrom R."/>
            <person name="Stieglmeier M."/>
            <person name="Klingl A."/>
            <person name="Woyke T."/>
            <person name="Ryan C.M."/>
            <person name="Banfield J.F."/>
        </authorList>
    </citation>
    <scope>NUCLEOTIDE SEQUENCE [LARGE SCALE GENOMIC DNA]</scope>
</reference>
<organism evidence="8 9">
    <name type="scientific">Candidatus Magasanikbacteria bacterium CG10_big_fil_rev_8_21_14_0_10_43_6</name>
    <dbReference type="NCBI Taxonomy" id="1974650"/>
    <lineage>
        <taxon>Bacteria</taxon>
        <taxon>Candidatus Magasanikiibacteriota</taxon>
    </lineage>
</organism>
<protein>
    <recommendedName>
        <fullName evidence="3 7">6,7-dimethyl-8-ribityllumazine synthase</fullName>
        <shortName evidence="7">DMRL synthase</shortName>
        <shortName evidence="7">LS</shortName>
        <shortName evidence="7">Lumazine synthase</shortName>
        <ecNumber evidence="3 7">2.5.1.78</ecNumber>
    </recommendedName>
</protein>
<dbReference type="GO" id="GO:0009231">
    <property type="term" value="P:riboflavin biosynthetic process"/>
    <property type="evidence" value="ECO:0007669"/>
    <property type="project" value="UniProtKB-UniRule"/>
</dbReference>
<evidence type="ECO:0000256" key="6">
    <source>
        <dbReference type="ARBA" id="ARBA00048785"/>
    </source>
</evidence>